<keyword evidence="2" id="KW-0472">Membrane</keyword>
<proteinExistence type="predicted"/>
<keyword evidence="2" id="KW-0812">Transmembrane</keyword>
<dbReference type="EMBL" id="CAADRP010000001">
    <property type="protein sequence ID" value="VFU20098.1"/>
    <property type="molecule type" value="Genomic_DNA"/>
</dbReference>
<feature type="transmembrane region" description="Helical" evidence="2">
    <location>
        <begin position="39"/>
        <end position="59"/>
    </location>
</feature>
<evidence type="ECO:0000256" key="2">
    <source>
        <dbReference type="SAM" id="Phobius"/>
    </source>
</evidence>
<gene>
    <name evidence="3" type="ORF">SVIM_LOCUS2841</name>
</gene>
<dbReference type="AlphaFoldDB" id="A0A6N2K2Q4"/>
<name>A0A6N2K2Q4_SALVM</name>
<keyword evidence="2" id="KW-1133">Transmembrane helix</keyword>
<feature type="region of interest" description="Disordered" evidence="1">
    <location>
        <begin position="1"/>
        <end position="23"/>
    </location>
</feature>
<organism evidence="3">
    <name type="scientific">Salix viminalis</name>
    <name type="common">Common osier</name>
    <name type="synonym">Basket willow</name>
    <dbReference type="NCBI Taxonomy" id="40686"/>
    <lineage>
        <taxon>Eukaryota</taxon>
        <taxon>Viridiplantae</taxon>
        <taxon>Streptophyta</taxon>
        <taxon>Embryophyta</taxon>
        <taxon>Tracheophyta</taxon>
        <taxon>Spermatophyta</taxon>
        <taxon>Magnoliopsida</taxon>
        <taxon>eudicotyledons</taxon>
        <taxon>Gunneridae</taxon>
        <taxon>Pentapetalae</taxon>
        <taxon>rosids</taxon>
        <taxon>fabids</taxon>
        <taxon>Malpighiales</taxon>
        <taxon>Salicaceae</taxon>
        <taxon>Saliceae</taxon>
        <taxon>Salix</taxon>
    </lineage>
</organism>
<evidence type="ECO:0000256" key="1">
    <source>
        <dbReference type="SAM" id="MobiDB-lite"/>
    </source>
</evidence>
<sequence length="92" mass="10415">MKLASDNKMLMPPQATWHKPNQQQRPIKLLQSNLTGNEVWNLIFAQGAGAAWFLFICVYRAPLVVKNQICPWTAVELPSSIMEVEHALVLTK</sequence>
<reference evidence="3" key="1">
    <citation type="submission" date="2019-03" db="EMBL/GenBank/DDBJ databases">
        <authorList>
            <person name="Mank J."/>
            <person name="Almeida P."/>
        </authorList>
    </citation>
    <scope>NUCLEOTIDE SEQUENCE</scope>
    <source>
        <strain evidence="3">78183</strain>
    </source>
</reference>
<protein>
    <submittedName>
        <fullName evidence="3">Uncharacterized protein</fullName>
    </submittedName>
</protein>
<evidence type="ECO:0000313" key="3">
    <source>
        <dbReference type="EMBL" id="VFU20098.1"/>
    </source>
</evidence>
<accession>A0A6N2K2Q4</accession>